<dbReference type="EMBL" id="BMXS01000001">
    <property type="protein sequence ID" value="GGX79804.1"/>
    <property type="molecule type" value="Genomic_DNA"/>
</dbReference>
<feature type="region of interest" description="Disordered" evidence="1">
    <location>
        <begin position="1"/>
        <end position="169"/>
    </location>
</feature>
<evidence type="ECO:0000256" key="1">
    <source>
        <dbReference type="SAM" id="MobiDB-lite"/>
    </source>
</evidence>
<accession>A0ABQ2YE07</accession>
<sequence length="291" mass="31811">MSGYFQRLAQRSGWAGQQPIAPRPITAGSETMPPEVNDVRNVAQPTSRNASAQMAPHVESSDKVTHSTATEHEPTAHKASGDMAPHEQRERNHQPPESADDVSVDVVPKVEIRTLEIAQPRTETGPAEEQPSRQVDSTSPIAPTNDTQDTEPATTPRAEKSERPAGTVPSFIHEVSREWAREEVRVREVVSEPSRLPVVEHADGQERSTGAEARASFHVEVTPQPLSSHGPPFEDRRESPSVSIGHVSVEVHTPTAEPTVQAMPAAPPSVRPAPAKPQRQIDLRRYYLRGV</sequence>
<feature type="compositionally biased region" description="Polar residues" evidence="1">
    <location>
        <begin position="43"/>
        <end position="52"/>
    </location>
</feature>
<feature type="compositionally biased region" description="Pro residues" evidence="1">
    <location>
        <begin position="265"/>
        <end position="275"/>
    </location>
</feature>
<reference evidence="3" key="1">
    <citation type="journal article" date="2019" name="Int. J. Syst. Evol. Microbiol.">
        <title>The Global Catalogue of Microorganisms (GCM) 10K type strain sequencing project: providing services to taxonomists for standard genome sequencing and annotation.</title>
        <authorList>
            <consortium name="The Broad Institute Genomics Platform"/>
            <consortium name="The Broad Institute Genome Sequencing Center for Infectious Disease"/>
            <person name="Wu L."/>
            <person name="Ma J."/>
        </authorList>
    </citation>
    <scope>NUCLEOTIDE SEQUENCE [LARGE SCALE GENOMIC DNA]</scope>
    <source>
        <strain evidence="3">KCTC 22228</strain>
    </source>
</reference>
<comment type="caution">
    <text evidence="2">The sequence shown here is derived from an EMBL/GenBank/DDBJ whole genome shotgun (WGS) entry which is preliminary data.</text>
</comment>
<name>A0ABQ2YE07_9GAMM</name>
<proteinExistence type="predicted"/>
<dbReference type="Proteomes" id="UP000653056">
    <property type="component" value="Unassembled WGS sequence"/>
</dbReference>
<protein>
    <submittedName>
        <fullName evidence="2">Uncharacterized protein</fullName>
    </submittedName>
</protein>
<organism evidence="2 3">
    <name type="scientific">Litchfieldella qijiaojingensis</name>
    <dbReference type="NCBI Taxonomy" id="980347"/>
    <lineage>
        <taxon>Bacteria</taxon>
        <taxon>Pseudomonadati</taxon>
        <taxon>Pseudomonadota</taxon>
        <taxon>Gammaproteobacteria</taxon>
        <taxon>Oceanospirillales</taxon>
        <taxon>Halomonadaceae</taxon>
        <taxon>Litchfieldella</taxon>
    </lineage>
</organism>
<dbReference type="RefSeq" id="WP_189465632.1">
    <property type="nucleotide sequence ID" value="NZ_BMXS01000001.1"/>
</dbReference>
<feature type="region of interest" description="Disordered" evidence="1">
    <location>
        <begin position="221"/>
        <end position="241"/>
    </location>
</feature>
<keyword evidence="3" id="KW-1185">Reference proteome</keyword>
<feature type="compositionally biased region" description="Polar residues" evidence="1">
    <location>
        <begin position="132"/>
        <end position="153"/>
    </location>
</feature>
<evidence type="ECO:0000313" key="3">
    <source>
        <dbReference type="Proteomes" id="UP000653056"/>
    </source>
</evidence>
<feature type="region of interest" description="Disordered" evidence="1">
    <location>
        <begin position="256"/>
        <end position="278"/>
    </location>
</feature>
<feature type="compositionally biased region" description="Basic and acidic residues" evidence="1">
    <location>
        <begin position="59"/>
        <end position="94"/>
    </location>
</feature>
<gene>
    <name evidence="2" type="ORF">GCM10007160_04030</name>
</gene>
<evidence type="ECO:0000313" key="2">
    <source>
        <dbReference type="EMBL" id="GGX79804.1"/>
    </source>
</evidence>